<dbReference type="Proteomes" id="UP000503278">
    <property type="component" value="Chromosome"/>
</dbReference>
<keyword evidence="1" id="KW-0456">Lyase</keyword>
<gene>
    <name evidence="1" type="primary">pelA</name>
    <name evidence="1" type="ORF">HH214_01245</name>
</gene>
<protein>
    <submittedName>
        <fullName evidence="1">Pectate lyase</fullName>
        <ecNumber evidence="1">4.2.2.2</ecNumber>
    </submittedName>
</protein>
<dbReference type="GO" id="GO:0030570">
    <property type="term" value="F:pectate lyase activity"/>
    <property type="evidence" value="ECO:0007669"/>
    <property type="project" value="UniProtKB-EC"/>
</dbReference>
<organism evidence="1 2">
    <name type="scientific">Mucilaginibacter robiniae</name>
    <dbReference type="NCBI Taxonomy" id="2728022"/>
    <lineage>
        <taxon>Bacteria</taxon>
        <taxon>Pseudomonadati</taxon>
        <taxon>Bacteroidota</taxon>
        <taxon>Sphingobacteriia</taxon>
        <taxon>Sphingobacteriales</taxon>
        <taxon>Sphingobacteriaceae</taxon>
        <taxon>Mucilaginibacter</taxon>
    </lineage>
</organism>
<dbReference type="KEGG" id="mrob:HH214_01245"/>
<dbReference type="SUPFAM" id="SSF81853">
    <property type="entry name" value="Family 10 polysaccharide lyase"/>
    <property type="match status" value="1"/>
</dbReference>
<dbReference type="EMBL" id="CP051682">
    <property type="protein sequence ID" value="QJD98264.1"/>
    <property type="molecule type" value="Genomic_DNA"/>
</dbReference>
<dbReference type="Gene3D" id="1.50.10.20">
    <property type="match status" value="1"/>
</dbReference>
<sequence length="337" mass="38093">MQQSAAWAQTASSVKTDPVAENMLLYQRAIGGWPKAVGNIKVDYHKTLPAPDRMATQEDAYRNDATLDNDATNKEINYLVKAYHETQNGAYLKSAEKGIRYLLKAQEPNGGWPQFYPDTSIYRAYVTFNDNAMMNAMNLLNQVAQRTGGFEVVDAKLVEPSAKAVNRGIQCILKTQVKVKGKLTAWCQQYNNHTLQPAAARKFELVGLTAAETVGIVRFLMQIPTPSPQIQTAIESAVAWLNQVKITGYRFEHIQDASQPTGRDGVLVPDANAIIWARYYEIGSNKPFFSGRNSELKYNLTEIENERRAGYAWYGTWPQQLLEKDYPEWLKRNNIHH</sequence>
<name>A0A7L5E8S7_9SPHI</name>
<keyword evidence="2" id="KW-1185">Reference proteome</keyword>
<dbReference type="NCBIfam" id="TIGR02474">
    <property type="entry name" value="pec_lyase"/>
    <property type="match status" value="1"/>
</dbReference>
<reference evidence="1 2" key="1">
    <citation type="submission" date="2020-04" db="EMBL/GenBank/DDBJ databases">
        <title>Genome sequencing of novel species.</title>
        <authorList>
            <person name="Heo J."/>
            <person name="Kim S.-J."/>
            <person name="Kim J.-S."/>
            <person name="Hong S.-B."/>
            <person name="Kwon S.-W."/>
        </authorList>
    </citation>
    <scope>NUCLEOTIDE SEQUENCE [LARGE SCALE GENOMIC DNA]</scope>
    <source>
        <strain evidence="1 2">F39-2</strain>
    </source>
</reference>
<proteinExistence type="predicted"/>
<evidence type="ECO:0000313" key="2">
    <source>
        <dbReference type="Proteomes" id="UP000503278"/>
    </source>
</evidence>
<dbReference type="Pfam" id="PF09492">
    <property type="entry name" value="Pec_lyase"/>
    <property type="match status" value="1"/>
</dbReference>
<dbReference type="EC" id="4.2.2.2" evidence="1"/>
<evidence type="ECO:0000313" key="1">
    <source>
        <dbReference type="EMBL" id="QJD98264.1"/>
    </source>
</evidence>
<accession>A0A7L5E8S7</accession>
<dbReference type="AlphaFoldDB" id="A0A7L5E8S7"/>
<dbReference type="InterPro" id="IPR012669">
    <property type="entry name" value="Pectate_lyase"/>
</dbReference>